<feature type="compositionally biased region" description="Acidic residues" evidence="1">
    <location>
        <begin position="294"/>
        <end position="303"/>
    </location>
</feature>
<evidence type="ECO:0000313" key="3">
    <source>
        <dbReference type="Proteomes" id="UP001313282"/>
    </source>
</evidence>
<accession>A0AAN8RR21</accession>
<evidence type="ECO:0000256" key="1">
    <source>
        <dbReference type="SAM" id="MobiDB-lite"/>
    </source>
</evidence>
<protein>
    <submittedName>
        <fullName evidence="2">Uncharacterized protein</fullName>
    </submittedName>
</protein>
<keyword evidence="3" id="KW-1185">Reference proteome</keyword>
<feature type="region of interest" description="Disordered" evidence="1">
    <location>
        <begin position="1"/>
        <end position="29"/>
    </location>
</feature>
<dbReference type="EMBL" id="JAVHNR010000002">
    <property type="protein sequence ID" value="KAK6351882.1"/>
    <property type="molecule type" value="Genomic_DNA"/>
</dbReference>
<feature type="compositionally biased region" description="Low complexity" evidence="1">
    <location>
        <begin position="12"/>
        <end position="23"/>
    </location>
</feature>
<comment type="caution">
    <text evidence="2">The sequence shown here is derived from an EMBL/GenBank/DDBJ whole genome shotgun (WGS) entry which is preliminary data.</text>
</comment>
<evidence type="ECO:0000313" key="2">
    <source>
        <dbReference type="EMBL" id="KAK6351882.1"/>
    </source>
</evidence>
<dbReference type="Proteomes" id="UP001313282">
    <property type="component" value="Unassembled WGS sequence"/>
</dbReference>
<feature type="compositionally biased region" description="Polar residues" evidence="1">
    <location>
        <begin position="246"/>
        <end position="265"/>
    </location>
</feature>
<sequence>MPPNPPEHDHPTANQPATTTTDTAPRESKPSLTILGHKLSEQVKDYHRGLSASMAGISESRAALVKLTDDIKALIDSQYESGREIGGVVENVQKAATTHLAHSALILAVINEVKVKNIELTAMMETCNDKIEASLRLSEQALQDRRDLTKAIVEMNKTLDRTLKELERTKDKGKKARRANQRKGKTGALEKEMGRMDISSDGEENVVDGSPTESTDGDNGTTDEDTPNPPRKEVKRPQKKQFRKTGPSQTTRPKSVTTTIPSTQEVHIPKRSKRQRSISLGAPVDESPSYVVEETPEENEPDAFSDVNRHSQRVPETVVGSNNKPGFEVEAGRPKTPPQKKDRNRKRMLAGPATQEAWEMDSTTT</sequence>
<feature type="compositionally biased region" description="Basic and acidic residues" evidence="1">
    <location>
        <begin position="1"/>
        <end position="11"/>
    </location>
</feature>
<feature type="compositionally biased region" description="Basic residues" evidence="1">
    <location>
        <begin position="171"/>
        <end position="185"/>
    </location>
</feature>
<dbReference type="AlphaFoldDB" id="A0AAN8RR21"/>
<proteinExistence type="predicted"/>
<reference evidence="2 3" key="1">
    <citation type="submission" date="2019-10" db="EMBL/GenBank/DDBJ databases">
        <authorList>
            <person name="Palmer J.M."/>
        </authorList>
    </citation>
    <scope>NUCLEOTIDE SEQUENCE [LARGE SCALE GENOMIC DNA]</scope>
    <source>
        <strain evidence="2 3">TWF718</strain>
    </source>
</reference>
<name>A0AAN8RR21_9PEZI</name>
<gene>
    <name evidence="2" type="ORF">TWF718_005027</name>
</gene>
<feature type="region of interest" description="Disordered" evidence="1">
    <location>
        <begin position="165"/>
        <end position="365"/>
    </location>
</feature>
<organism evidence="2 3">
    <name type="scientific">Orbilia javanica</name>
    <dbReference type="NCBI Taxonomy" id="47235"/>
    <lineage>
        <taxon>Eukaryota</taxon>
        <taxon>Fungi</taxon>
        <taxon>Dikarya</taxon>
        <taxon>Ascomycota</taxon>
        <taxon>Pezizomycotina</taxon>
        <taxon>Orbiliomycetes</taxon>
        <taxon>Orbiliales</taxon>
        <taxon>Orbiliaceae</taxon>
        <taxon>Orbilia</taxon>
    </lineage>
</organism>